<dbReference type="InterPro" id="IPR025467">
    <property type="entry name" value="DUF4318"/>
</dbReference>
<dbReference type="RefSeq" id="WP_202769086.1">
    <property type="nucleotide sequence ID" value="NZ_JAESWA010000027.1"/>
</dbReference>
<protein>
    <submittedName>
        <fullName evidence="1">DUF4318 domain-containing protein</fullName>
    </submittedName>
</protein>
<evidence type="ECO:0000313" key="1">
    <source>
        <dbReference type="EMBL" id="MBL4933644.1"/>
    </source>
</evidence>
<accession>A0A937K5Z0</accession>
<proteinExistence type="predicted"/>
<gene>
    <name evidence="1" type="ORF">JK634_17825</name>
</gene>
<dbReference type="EMBL" id="JAESWA010000027">
    <property type="protein sequence ID" value="MBL4933644.1"/>
    <property type="molecule type" value="Genomic_DNA"/>
</dbReference>
<sequence length="80" mass="9150">MSTFFKRLLNKSFSIELKDALDYPTSEKICEVIEAHCNKSKDKLQFIDKTNPVTFSLDGTKYEAKVNMARGGYYILCTEA</sequence>
<reference evidence="1" key="1">
    <citation type="submission" date="2021-01" db="EMBL/GenBank/DDBJ databases">
        <title>Genome public.</title>
        <authorList>
            <person name="Liu C."/>
            <person name="Sun Q."/>
        </authorList>
    </citation>
    <scope>NUCLEOTIDE SEQUENCE</scope>
    <source>
        <strain evidence="1">YIM B02565</strain>
    </source>
</reference>
<dbReference type="Proteomes" id="UP000623681">
    <property type="component" value="Unassembled WGS sequence"/>
</dbReference>
<keyword evidence="2" id="KW-1185">Reference proteome</keyword>
<comment type="caution">
    <text evidence="1">The sequence shown here is derived from an EMBL/GenBank/DDBJ whole genome shotgun (WGS) entry which is preliminary data.</text>
</comment>
<organism evidence="1 2">
    <name type="scientific">Clostridium paridis</name>
    <dbReference type="NCBI Taxonomy" id="2803863"/>
    <lineage>
        <taxon>Bacteria</taxon>
        <taxon>Bacillati</taxon>
        <taxon>Bacillota</taxon>
        <taxon>Clostridia</taxon>
        <taxon>Eubacteriales</taxon>
        <taxon>Clostridiaceae</taxon>
        <taxon>Clostridium</taxon>
    </lineage>
</organism>
<evidence type="ECO:0000313" key="2">
    <source>
        <dbReference type="Proteomes" id="UP000623681"/>
    </source>
</evidence>
<dbReference type="AlphaFoldDB" id="A0A937K5Z0"/>
<dbReference type="Pfam" id="PF14201">
    <property type="entry name" value="DUF4318"/>
    <property type="match status" value="1"/>
</dbReference>
<name>A0A937K5Z0_9CLOT</name>